<dbReference type="InterPro" id="IPR044946">
    <property type="entry name" value="Restrct_endonuc_typeI_TRD_sf"/>
</dbReference>
<dbReference type="Pfam" id="PF01420">
    <property type="entry name" value="Methylase_S"/>
    <property type="match status" value="2"/>
</dbReference>
<reference evidence="5 6" key="1">
    <citation type="submission" date="2019-01" db="EMBL/GenBank/DDBJ databases">
        <title>Vibrio BEI176 sp. nov, a marine bacterium isolated from China: eastern marignal seas.</title>
        <authorList>
            <person name="Li B."/>
        </authorList>
    </citation>
    <scope>NUCLEOTIDE SEQUENCE [LARGE SCALE GENOMIC DNA]</scope>
    <source>
        <strain evidence="5 6">BEI176</strain>
    </source>
</reference>
<dbReference type="EMBL" id="SATR01000004">
    <property type="protein sequence ID" value="TFH92856.1"/>
    <property type="molecule type" value="Genomic_DNA"/>
</dbReference>
<organism evidence="5 6">
    <name type="scientific">Vibrio ouci</name>
    <dbReference type="NCBI Taxonomy" id="2499078"/>
    <lineage>
        <taxon>Bacteria</taxon>
        <taxon>Pseudomonadati</taxon>
        <taxon>Pseudomonadota</taxon>
        <taxon>Gammaproteobacteria</taxon>
        <taxon>Vibrionales</taxon>
        <taxon>Vibrionaceae</taxon>
        <taxon>Vibrio</taxon>
    </lineage>
</organism>
<protein>
    <submittedName>
        <fullName evidence="5">Restriction endonuclease subunit S</fullName>
    </submittedName>
</protein>
<dbReference type="SUPFAM" id="SSF116734">
    <property type="entry name" value="DNA methylase specificity domain"/>
    <property type="match status" value="2"/>
</dbReference>
<dbReference type="RefSeq" id="WP_134834441.1">
    <property type="nucleotide sequence ID" value="NZ_SATR01000004.1"/>
</dbReference>
<dbReference type="InterPro" id="IPR052021">
    <property type="entry name" value="Type-I_RS_S_subunit"/>
</dbReference>
<keyword evidence="5" id="KW-0378">Hydrolase</keyword>
<evidence type="ECO:0000313" key="6">
    <source>
        <dbReference type="Proteomes" id="UP000297753"/>
    </source>
</evidence>
<evidence type="ECO:0000313" key="5">
    <source>
        <dbReference type="EMBL" id="TFH92856.1"/>
    </source>
</evidence>
<comment type="caution">
    <text evidence="5">The sequence shown here is derived from an EMBL/GenBank/DDBJ whole genome shotgun (WGS) entry which is preliminary data.</text>
</comment>
<keyword evidence="3" id="KW-0238">DNA-binding</keyword>
<dbReference type="GO" id="GO:0009307">
    <property type="term" value="P:DNA restriction-modification system"/>
    <property type="evidence" value="ECO:0007669"/>
    <property type="project" value="UniProtKB-KW"/>
</dbReference>
<feature type="domain" description="Type I restriction modification DNA specificity" evidence="4">
    <location>
        <begin position="3"/>
        <end position="195"/>
    </location>
</feature>
<accession>A0A4Y8WJL9</accession>
<evidence type="ECO:0000256" key="3">
    <source>
        <dbReference type="ARBA" id="ARBA00023125"/>
    </source>
</evidence>
<feature type="domain" description="Type I restriction modification DNA specificity" evidence="4">
    <location>
        <begin position="266"/>
        <end position="441"/>
    </location>
</feature>
<dbReference type="Gene3D" id="3.90.220.20">
    <property type="entry name" value="DNA methylase specificity domains"/>
    <property type="match status" value="2"/>
</dbReference>
<dbReference type="OrthoDB" id="9798929at2"/>
<keyword evidence="6" id="KW-1185">Reference proteome</keyword>
<name>A0A4Y8WJL9_9VIBR</name>
<proteinExistence type="inferred from homology"/>
<dbReference type="InterPro" id="IPR000055">
    <property type="entry name" value="Restrct_endonuc_typeI_TRD"/>
</dbReference>
<gene>
    <name evidence="5" type="ORF">ELS82_04775</name>
</gene>
<comment type="similarity">
    <text evidence="1">Belongs to the type-I restriction system S methylase family.</text>
</comment>
<dbReference type="AlphaFoldDB" id="A0A4Y8WJL9"/>
<evidence type="ECO:0000259" key="4">
    <source>
        <dbReference type="Pfam" id="PF01420"/>
    </source>
</evidence>
<sequence>MGSEWKEFTLEEIASKEKSALATGPFGSAISSKFFQEDGVPVIRGGNLSADTSNRMSDEGLVFVSEDKAIEFKRSVVKAGDLIFTCWGTINQVGLLDESRKFEQYIISNKQMKVTLDSNKADPLFVYYVFSSPKKQSEILKNGIGAAVPGFNLGQLREHKLWLPSVSEQQKISSFLDCFDKKISLNGQINQTLEQMAQTLFKSWFVDFDPVIDNALDADNPIPEVFETRVERRKAVRESADFKPLPDNVRQLFPREFEESELSWVPKGWVTVSLSEITTELRRGISPKYVEEGGVRVINQKCIRHHDINFDLCRRNNPELRKIAGREIEVGDVLVNSTGVGTLGRVAQVTQLEEVTVVDSHVTVVRSNGEKCLKYTFGQLMLSNEKRIEALGEGSTGQTELSRKILSEQKVVLPPKHISQVIEPMFSSYADKRVALNRDINILTKLRDTLLPKLISGELRLDSPEVEQAKALVE</sequence>
<keyword evidence="5" id="KW-0540">Nuclease</keyword>
<dbReference type="Proteomes" id="UP000297753">
    <property type="component" value="Unassembled WGS sequence"/>
</dbReference>
<keyword evidence="2" id="KW-0680">Restriction system</keyword>
<dbReference type="PANTHER" id="PTHR30408">
    <property type="entry name" value="TYPE-1 RESTRICTION ENZYME ECOKI SPECIFICITY PROTEIN"/>
    <property type="match status" value="1"/>
</dbReference>
<evidence type="ECO:0000256" key="2">
    <source>
        <dbReference type="ARBA" id="ARBA00022747"/>
    </source>
</evidence>
<evidence type="ECO:0000256" key="1">
    <source>
        <dbReference type="ARBA" id="ARBA00010923"/>
    </source>
</evidence>
<dbReference type="GO" id="GO:0003677">
    <property type="term" value="F:DNA binding"/>
    <property type="evidence" value="ECO:0007669"/>
    <property type="project" value="UniProtKB-KW"/>
</dbReference>
<dbReference type="PANTHER" id="PTHR30408:SF12">
    <property type="entry name" value="TYPE I RESTRICTION ENZYME MJAVIII SPECIFICITY SUBUNIT"/>
    <property type="match status" value="1"/>
</dbReference>
<dbReference type="GO" id="GO:0004519">
    <property type="term" value="F:endonuclease activity"/>
    <property type="evidence" value="ECO:0007669"/>
    <property type="project" value="UniProtKB-KW"/>
</dbReference>
<keyword evidence="5" id="KW-0255">Endonuclease</keyword>